<gene>
    <name evidence="2" type="ORF">QO231_20650</name>
</gene>
<feature type="transmembrane region" description="Helical" evidence="1">
    <location>
        <begin position="376"/>
        <end position="402"/>
    </location>
</feature>
<feature type="transmembrane region" description="Helical" evidence="1">
    <location>
        <begin position="177"/>
        <end position="198"/>
    </location>
</feature>
<feature type="transmembrane region" description="Helical" evidence="1">
    <location>
        <begin position="301"/>
        <end position="321"/>
    </location>
</feature>
<dbReference type="Proteomes" id="UP001255416">
    <property type="component" value="Unassembled WGS sequence"/>
</dbReference>
<feature type="transmembrane region" description="Helical" evidence="1">
    <location>
        <begin position="54"/>
        <end position="72"/>
    </location>
</feature>
<keyword evidence="1" id="KW-0472">Membrane</keyword>
<feature type="transmembrane region" description="Helical" evidence="1">
    <location>
        <begin position="342"/>
        <end position="364"/>
    </location>
</feature>
<proteinExistence type="predicted"/>
<feature type="transmembrane region" description="Helical" evidence="1">
    <location>
        <begin position="98"/>
        <end position="128"/>
    </location>
</feature>
<comment type="caution">
    <text evidence="2">The sequence shown here is derived from an EMBL/GenBank/DDBJ whole genome shotgun (WGS) entry which is preliminary data.</text>
</comment>
<reference evidence="3" key="1">
    <citation type="submission" date="2023-05" db="EMBL/GenBank/DDBJ databases">
        <title>Sedimentitalea sp. nov. JM2-8.</title>
        <authorList>
            <person name="Huang J."/>
        </authorList>
    </citation>
    <scope>NUCLEOTIDE SEQUENCE [LARGE SCALE GENOMIC DNA]</scope>
    <source>
        <strain evidence="3">KHS03</strain>
    </source>
</reference>
<dbReference type="PANTHER" id="PTHR30354:SF7">
    <property type="entry name" value="BLL7963 PROTEIN"/>
    <property type="match status" value="1"/>
</dbReference>
<dbReference type="InterPro" id="IPR003474">
    <property type="entry name" value="Glcn_transporter"/>
</dbReference>
<sequence>MLDILGTALSLGLLIYLAYRGMSVLILAPVLALLAAAFAGAPLLATFTQIFMKAAGNFIVLLFPLFLLGAVFGKMMEASGSAAAIAHRTTEWLGQRRAVLAIVLACALLTYGGVSLFVVAFAVFPIALALFREAGVPKRLIPATIALGAFTFTMTALPGTPAIQNVIPMPFFGTTPFAAPGIGIIAGVVMLGTGLLWLGWREARARAAGEGFLAAEEPEATGPVRQAIRERAHGEGFDTAELPPLTAPQATDRPGFAVAILPVILVVVLNFAFLKLVIPALDTAYLAEPPYGPATLGSVKGMWAIIAALTASILAVWALNARRLMTPGKTLSDGANASVVPIFNTAALVGFGAVIAALPAFAVIRDAILGVAPGNPLISLAISVNVLAGITGSASGGMGIALQTLGDTYLEMGAAAGISPELLHRVTTIATGGLDALPHNGAVISLLTICGLSHRESYADIFVVAVLGPILALVVAILLGTVLGTF</sequence>
<dbReference type="RefSeq" id="WP_316781000.1">
    <property type="nucleotide sequence ID" value="NZ_JASMWN010000021.1"/>
</dbReference>
<evidence type="ECO:0000313" key="2">
    <source>
        <dbReference type="EMBL" id="MDU9006248.1"/>
    </source>
</evidence>
<feature type="transmembrane region" description="Helical" evidence="1">
    <location>
        <begin position="140"/>
        <end position="157"/>
    </location>
</feature>
<keyword evidence="1" id="KW-0812">Transmembrane</keyword>
<keyword evidence="3" id="KW-1185">Reference proteome</keyword>
<accession>A0ABU3VJ76</accession>
<feature type="transmembrane region" description="Helical" evidence="1">
    <location>
        <begin position="461"/>
        <end position="483"/>
    </location>
</feature>
<organism evidence="2 3">
    <name type="scientific">Sedimentitalea todarodis</name>
    <dbReference type="NCBI Taxonomy" id="1631240"/>
    <lineage>
        <taxon>Bacteria</taxon>
        <taxon>Pseudomonadati</taxon>
        <taxon>Pseudomonadota</taxon>
        <taxon>Alphaproteobacteria</taxon>
        <taxon>Rhodobacterales</taxon>
        <taxon>Paracoccaceae</taxon>
        <taxon>Sedimentitalea</taxon>
    </lineage>
</organism>
<dbReference type="PANTHER" id="PTHR30354">
    <property type="entry name" value="GNT FAMILY GLUCONATE TRANSPORTER"/>
    <property type="match status" value="1"/>
</dbReference>
<keyword evidence="1" id="KW-1133">Transmembrane helix</keyword>
<evidence type="ECO:0000313" key="3">
    <source>
        <dbReference type="Proteomes" id="UP001255416"/>
    </source>
</evidence>
<feature type="transmembrane region" description="Helical" evidence="1">
    <location>
        <begin position="256"/>
        <end position="281"/>
    </location>
</feature>
<dbReference type="EMBL" id="JASMWN010000021">
    <property type="protein sequence ID" value="MDU9006248.1"/>
    <property type="molecule type" value="Genomic_DNA"/>
</dbReference>
<name>A0ABU3VJ76_9RHOB</name>
<evidence type="ECO:0000256" key="1">
    <source>
        <dbReference type="SAM" id="Phobius"/>
    </source>
</evidence>
<feature type="transmembrane region" description="Helical" evidence="1">
    <location>
        <begin position="30"/>
        <end position="47"/>
    </location>
</feature>
<protein>
    <submittedName>
        <fullName evidence="2">GntP family permease</fullName>
    </submittedName>
</protein>